<dbReference type="EMBL" id="JXBY01000018">
    <property type="protein sequence ID" value="KJY55958.1"/>
    <property type="molecule type" value="Genomic_DNA"/>
</dbReference>
<dbReference type="InterPro" id="IPR016979">
    <property type="entry name" value="DUF2129"/>
</dbReference>
<protein>
    <submittedName>
        <fullName evidence="3">DUF2129 domain-containing protein</fullName>
    </submittedName>
</protein>
<dbReference type="STRING" id="1218493.JF76_09040"/>
<reference evidence="4 5" key="1">
    <citation type="submission" date="2014-12" db="EMBL/GenBank/DDBJ databases">
        <title>Comparative genomics of the lactic acid bacteria isolated from the honey bee gut.</title>
        <authorList>
            <person name="Ellegaard K.M."/>
            <person name="Tamarit D."/>
            <person name="Javelind E."/>
            <person name="Olofsson T."/>
            <person name="Andersson S.G."/>
            <person name="Vasquez A."/>
        </authorList>
    </citation>
    <scope>NUCLEOTIDE SEQUENCE [LARGE SCALE GENOMIC DNA]</scope>
    <source>
        <strain evidence="4 5">Biut2</strain>
    </source>
</reference>
<dbReference type="Proteomes" id="UP000246036">
    <property type="component" value="Chromosome"/>
</dbReference>
<proteinExistence type="predicted"/>
<sequence length="113" mass="13475">MSIEQDLANKNIIQRQSLIVFLNSISDQYKLRRYGDIVYFSKKFAYCIMYVNKKEIEQVCHDLNSLDFVEKVEKSNWNQIDLSSDHIENQIRDLAKKAEKTLQERQEDTEQIL</sequence>
<evidence type="ECO:0000313" key="3">
    <source>
        <dbReference type="EMBL" id="AWM75243.1"/>
    </source>
</evidence>
<evidence type="ECO:0000256" key="1">
    <source>
        <dbReference type="ARBA" id="ARBA00022490"/>
    </source>
</evidence>
<reference evidence="3 6" key="2">
    <citation type="submission" date="2018-05" db="EMBL/GenBank/DDBJ databases">
        <title>Reference genomes for bee gut microbiota database.</title>
        <authorList>
            <person name="Ellegaard K.M."/>
        </authorList>
    </citation>
    <scope>NUCLEOTIDE SEQUENCE [LARGE SCALE GENOMIC DNA]</scope>
    <source>
        <strain evidence="3 6">ESL0186</strain>
    </source>
</reference>
<dbReference type="PATRIC" id="fig|1218493.3.peg.957"/>
<organism evidence="4 5">
    <name type="scientific">Lactobacillus kullabergensis</name>
    <dbReference type="NCBI Taxonomy" id="1218493"/>
    <lineage>
        <taxon>Bacteria</taxon>
        <taxon>Bacillati</taxon>
        <taxon>Bacillota</taxon>
        <taxon>Bacilli</taxon>
        <taxon>Lactobacillales</taxon>
        <taxon>Lactobacillaceae</taxon>
        <taxon>Lactobacillus</taxon>
    </lineage>
</organism>
<dbReference type="Pfam" id="PF09902">
    <property type="entry name" value="DUF2129"/>
    <property type="match status" value="1"/>
</dbReference>
<dbReference type="KEGG" id="lkl:DKL58_04345"/>
<dbReference type="AlphaFoldDB" id="A0A0F4LCC4"/>
<keyword evidence="1" id="KW-0963">Cytoplasm</keyword>
<evidence type="ECO:0000313" key="4">
    <source>
        <dbReference type="EMBL" id="KJY55958.1"/>
    </source>
</evidence>
<dbReference type="Proteomes" id="UP000033533">
    <property type="component" value="Unassembled WGS sequence"/>
</dbReference>
<keyword evidence="2" id="KW-0175">Coiled coil</keyword>
<gene>
    <name evidence="3" type="ORF">DKL58_04345</name>
    <name evidence="4" type="ORF">JF76_09040</name>
</gene>
<accession>A0A0F4LCC4</accession>
<dbReference type="EMBL" id="CP029477">
    <property type="protein sequence ID" value="AWM75243.1"/>
    <property type="molecule type" value="Genomic_DNA"/>
</dbReference>
<keyword evidence="6" id="KW-1185">Reference proteome</keyword>
<name>A0A0F4LCC4_9LACO</name>
<dbReference type="OrthoDB" id="2990788at2"/>
<dbReference type="HOGENOM" id="CLU_159890_0_2_9"/>
<feature type="coiled-coil region" evidence="2">
    <location>
        <begin position="84"/>
        <end position="111"/>
    </location>
</feature>
<evidence type="ECO:0000313" key="5">
    <source>
        <dbReference type="Proteomes" id="UP000033533"/>
    </source>
</evidence>
<evidence type="ECO:0000256" key="2">
    <source>
        <dbReference type="SAM" id="Coils"/>
    </source>
</evidence>
<dbReference type="RefSeq" id="WP_045928022.1">
    <property type="nucleotide sequence ID" value="NZ_CP029477.1"/>
</dbReference>
<evidence type="ECO:0000313" key="6">
    <source>
        <dbReference type="Proteomes" id="UP000246036"/>
    </source>
</evidence>